<name>A0A2R7Y7C0_9CREN</name>
<evidence type="ECO:0000313" key="2">
    <source>
        <dbReference type="Proteomes" id="UP000244093"/>
    </source>
</evidence>
<dbReference type="PANTHER" id="PTHR34849">
    <property type="entry name" value="SSL5025 PROTEIN"/>
    <property type="match status" value="1"/>
</dbReference>
<dbReference type="InterPro" id="IPR009057">
    <property type="entry name" value="Homeodomain-like_sf"/>
</dbReference>
<accession>A0A2R7Y7C0</accession>
<dbReference type="InterPro" id="IPR036388">
    <property type="entry name" value="WH-like_DNA-bd_sf"/>
</dbReference>
<organism evidence="1 2">
    <name type="scientific">Zestosphaera tikiterensis</name>
    <dbReference type="NCBI Taxonomy" id="1973259"/>
    <lineage>
        <taxon>Archaea</taxon>
        <taxon>Thermoproteota</taxon>
        <taxon>Thermoprotei</taxon>
        <taxon>Desulfurococcales</taxon>
        <taxon>Desulfurococcaceae</taxon>
        <taxon>Zestosphaera</taxon>
    </lineage>
</organism>
<dbReference type="SUPFAM" id="SSF46689">
    <property type="entry name" value="Homeodomain-like"/>
    <property type="match status" value="1"/>
</dbReference>
<dbReference type="PANTHER" id="PTHR34849:SF3">
    <property type="entry name" value="SSR2962 PROTEIN"/>
    <property type="match status" value="1"/>
</dbReference>
<gene>
    <name evidence="1" type="ORF">B7O98_03200</name>
</gene>
<dbReference type="InterPro" id="IPR007367">
    <property type="entry name" value="DUF433"/>
</dbReference>
<dbReference type="AlphaFoldDB" id="A0A2R7Y7C0"/>
<evidence type="ECO:0000313" key="1">
    <source>
        <dbReference type="EMBL" id="PUA33443.1"/>
    </source>
</evidence>
<dbReference type="Proteomes" id="UP000244093">
    <property type="component" value="Unassembled WGS sequence"/>
</dbReference>
<dbReference type="EMBL" id="NBVN01000002">
    <property type="protein sequence ID" value="PUA33443.1"/>
    <property type="molecule type" value="Genomic_DNA"/>
</dbReference>
<sequence>MTEFENRIVVDPKIMGGKPVIKGTRVPVYFILELLSNGWSIDDILREYPHLSREDVLAAIKYAAKVLREEVIVKA</sequence>
<dbReference type="Pfam" id="PF04255">
    <property type="entry name" value="DUF433"/>
    <property type="match status" value="1"/>
</dbReference>
<comment type="caution">
    <text evidence="1">The sequence shown here is derived from an EMBL/GenBank/DDBJ whole genome shotgun (WGS) entry which is preliminary data.</text>
</comment>
<reference evidence="1 2" key="1">
    <citation type="journal article" date="2018" name="Syst. Appl. Microbiol.">
        <title>A new symbiotic nanoarchaeote (Candidatus Nanoclepta minutus) and its host (Zestosphaera tikiterensis gen. nov., sp. nov.) from a New Zealand hot spring.</title>
        <authorList>
            <person name="St John E."/>
            <person name="Liu Y."/>
            <person name="Podar M."/>
            <person name="Stott M.B."/>
            <person name="Meneghin J."/>
            <person name="Chen Z."/>
            <person name="Lagutin K."/>
            <person name="Mitchell K."/>
            <person name="Reysenbach A.L."/>
        </authorList>
    </citation>
    <scope>NUCLEOTIDE SEQUENCE [LARGE SCALE GENOMIC DNA]</scope>
    <source>
        <strain evidence="1">NZ3</strain>
    </source>
</reference>
<protein>
    <submittedName>
        <fullName evidence="1">Antitoxin</fullName>
    </submittedName>
</protein>
<proteinExistence type="predicted"/>
<dbReference type="Gene3D" id="1.10.10.10">
    <property type="entry name" value="Winged helix-like DNA-binding domain superfamily/Winged helix DNA-binding domain"/>
    <property type="match status" value="1"/>
</dbReference>